<feature type="transmembrane region" description="Helical" evidence="11">
    <location>
        <begin position="6"/>
        <end position="26"/>
    </location>
</feature>
<dbReference type="InterPro" id="IPR000390">
    <property type="entry name" value="Small_drug/metabolite_transptr"/>
</dbReference>
<dbReference type="PANTHER" id="PTHR30561:SF9">
    <property type="entry name" value="4-AMINO-4-DEOXY-L-ARABINOSE-PHOSPHOUNDECAPRENOL FLIPPASE SUBUNIT ARNF-RELATED"/>
    <property type="match status" value="1"/>
</dbReference>
<dbReference type="HOGENOM" id="CLU_131462_3_2_4"/>
<evidence type="ECO:0000313" key="13">
    <source>
        <dbReference type="EMBL" id="CEN55274.1"/>
    </source>
</evidence>
<keyword evidence="2" id="KW-1003">Cell membrane</keyword>
<evidence type="ECO:0000256" key="4">
    <source>
        <dbReference type="ARBA" id="ARBA00022519"/>
    </source>
</evidence>
<evidence type="ECO:0000256" key="2">
    <source>
        <dbReference type="ARBA" id="ARBA00022475"/>
    </source>
</evidence>
<evidence type="ECO:0000256" key="5">
    <source>
        <dbReference type="ARBA" id="ARBA00022556"/>
    </source>
</evidence>
<dbReference type="PANTHER" id="PTHR30561">
    <property type="entry name" value="SMR FAMILY PROTON-DEPENDENT DRUG EFFLUX TRANSPORTER SUGE"/>
    <property type="match status" value="1"/>
</dbReference>
<evidence type="ECO:0000256" key="10">
    <source>
        <dbReference type="ARBA" id="ARBA00023136"/>
    </source>
</evidence>
<gene>
    <name evidence="13" type="ORF">BN1209_0220</name>
</gene>
<feature type="transmembrane region" description="Helical" evidence="11">
    <location>
        <begin position="101"/>
        <end position="118"/>
    </location>
</feature>
<sequence length="120" mass="13285">MSSIAILIWVINVTLDTVGHVALKFAATAEHTESKEIERWKSMLRSFPLWVGVVCFCLEFVVWLAFLSVLSLSQGVLLGAINMVSIVIAGRLIFKEKLDRMRLLGMALITLGVIFVGIHA</sequence>
<dbReference type="KEGG" id="mbac:BN1209_0220"/>
<feature type="domain" description="EamA" evidence="12">
    <location>
        <begin position="31"/>
        <end position="116"/>
    </location>
</feature>
<keyword evidence="3" id="KW-0444">Lipid biosynthesis</keyword>
<accession>A0A0B7ISH2</accession>
<keyword evidence="5" id="KW-0441">Lipid A biosynthesis</keyword>
<dbReference type="OrthoDB" id="8612348at2"/>
<keyword evidence="4" id="KW-0997">Cell inner membrane</keyword>
<evidence type="ECO:0000256" key="1">
    <source>
        <dbReference type="ARBA" id="ARBA00004651"/>
    </source>
</evidence>
<dbReference type="GO" id="GO:0009103">
    <property type="term" value="P:lipopolysaccharide biosynthetic process"/>
    <property type="evidence" value="ECO:0007669"/>
    <property type="project" value="UniProtKB-KW"/>
</dbReference>
<evidence type="ECO:0000256" key="3">
    <source>
        <dbReference type="ARBA" id="ARBA00022516"/>
    </source>
</evidence>
<reference evidence="14" key="1">
    <citation type="submission" date="2014-12" db="EMBL/GenBank/DDBJ databases">
        <authorList>
            <person name="Salcher M.M."/>
        </authorList>
    </citation>
    <scope>NUCLEOTIDE SEQUENCE [LARGE SCALE GENOMIC DNA]</scope>
    <source>
        <strain evidence="14">MMS-10A-171</strain>
    </source>
</reference>
<dbReference type="GO" id="GO:0022857">
    <property type="term" value="F:transmembrane transporter activity"/>
    <property type="evidence" value="ECO:0007669"/>
    <property type="project" value="InterPro"/>
</dbReference>
<dbReference type="InterPro" id="IPR000620">
    <property type="entry name" value="EamA_dom"/>
</dbReference>
<dbReference type="SUPFAM" id="SSF103481">
    <property type="entry name" value="Multidrug resistance efflux transporter EmrE"/>
    <property type="match status" value="1"/>
</dbReference>
<keyword evidence="9" id="KW-0443">Lipid metabolism</keyword>
<evidence type="ECO:0000256" key="7">
    <source>
        <dbReference type="ARBA" id="ARBA00022985"/>
    </source>
</evidence>
<dbReference type="STRING" id="1581680.BN1209_0220"/>
<dbReference type="RefSeq" id="WP_045750574.1">
    <property type="nucleotide sequence ID" value="NZ_LN794158.1"/>
</dbReference>
<evidence type="ECO:0000259" key="12">
    <source>
        <dbReference type="Pfam" id="PF00892"/>
    </source>
</evidence>
<keyword evidence="7" id="KW-0448">Lipopolysaccharide biosynthesis</keyword>
<keyword evidence="8 11" id="KW-1133">Transmembrane helix</keyword>
<dbReference type="GO" id="GO:0009245">
    <property type="term" value="P:lipid A biosynthetic process"/>
    <property type="evidence" value="ECO:0007669"/>
    <property type="project" value="UniProtKB-KW"/>
</dbReference>
<evidence type="ECO:0000256" key="9">
    <source>
        <dbReference type="ARBA" id="ARBA00023098"/>
    </source>
</evidence>
<dbReference type="Gene3D" id="1.10.3730.20">
    <property type="match status" value="1"/>
</dbReference>
<organism evidence="13 14">
    <name type="scientific">Candidatus Methylopumilus turicensis</name>
    <dbReference type="NCBI Taxonomy" id="1581680"/>
    <lineage>
        <taxon>Bacteria</taxon>
        <taxon>Pseudomonadati</taxon>
        <taxon>Pseudomonadota</taxon>
        <taxon>Betaproteobacteria</taxon>
        <taxon>Nitrosomonadales</taxon>
        <taxon>Methylophilaceae</taxon>
        <taxon>Candidatus Methylopumilus</taxon>
    </lineage>
</organism>
<dbReference type="EMBL" id="LN794158">
    <property type="protein sequence ID" value="CEN55274.1"/>
    <property type="molecule type" value="Genomic_DNA"/>
</dbReference>
<name>A0A0B7ISH2_9PROT</name>
<keyword evidence="6 11" id="KW-0812">Transmembrane</keyword>
<feature type="transmembrane region" description="Helical" evidence="11">
    <location>
        <begin position="47"/>
        <end position="70"/>
    </location>
</feature>
<dbReference type="Proteomes" id="UP000056322">
    <property type="component" value="Chromosome 1"/>
</dbReference>
<dbReference type="InterPro" id="IPR037185">
    <property type="entry name" value="EmrE-like"/>
</dbReference>
<comment type="subcellular location">
    <subcellularLocation>
        <location evidence="1">Cell membrane</location>
        <topology evidence="1">Multi-pass membrane protein</topology>
    </subcellularLocation>
</comment>
<evidence type="ECO:0000256" key="6">
    <source>
        <dbReference type="ARBA" id="ARBA00022692"/>
    </source>
</evidence>
<dbReference type="Pfam" id="PF00892">
    <property type="entry name" value="EamA"/>
    <property type="match status" value="1"/>
</dbReference>
<protein>
    <recommendedName>
        <fullName evidence="12">EamA domain-containing protein</fullName>
    </recommendedName>
</protein>
<evidence type="ECO:0000313" key="14">
    <source>
        <dbReference type="Proteomes" id="UP000056322"/>
    </source>
</evidence>
<keyword evidence="10 11" id="KW-0472">Membrane</keyword>
<evidence type="ECO:0000256" key="11">
    <source>
        <dbReference type="SAM" id="Phobius"/>
    </source>
</evidence>
<dbReference type="GO" id="GO:0005886">
    <property type="term" value="C:plasma membrane"/>
    <property type="evidence" value="ECO:0007669"/>
    <property type="project" value="UniProtKB-SubCell"/>
</dbReference>
<dbReference type="AlphaFoldDB" id="A0A0B7ISH2"/>
<keyword evidence="14" id="KW-1185">Reference proteome</keyword>
<feature type="transmembrane region" description="Helical" evidence="11">
    <location>
        <begin position="76"/>
        <end position="94"/>
    </location>
</feature>
<evidence type="ECO:0000256" key="8">
    <source>
        <dbReference type="ARBA" id="ARBA00022989"/>
    </source>
</evidence>
<proteinExistence type="predicted"/>